<dbReference type="EMBL" id="NBYY01000016">
    <property type="protein sequence ID" value="PCS22544.1"/>
    <property type="molecule type" value="Genomic_DNA"/>
</dbReference>
<evidence type="ECO:0000313" key="2">
    <source>
        <dbReference type="Proteomes" id="UP000219020"/>
    </source>
</evidence>
<protein>
    <submittedName>
        <fullName evidence="1">Uncharacterized protein</fullName>
    </submittedName>
</protein>
<keyword evidence="2" id="KW-1185">Reference proteome</keyword>
<gene>
    <name evidence="1" type="ORF">BTN49_1765</name>
</gene>
<sequence length="79" mass="8915">MECSDKALANDALSALLGTQNGQCIKQSPKVYSTKNKKFFTISGWRRHKQEAHKAFGQFETRYSAKYPKAAEFLTKGKV</sequence>
<name>A0A2A5T319_9GAMM</name>
<dbReference type="Proteomes" id="UP000219020">
    <property type="component" value="Unassembled WGS sequence"/>
</dbReference>
<reference evidence="2" key="1">
    <citation type="submission" date="2017-04" db="EMBL/GenBank/DDBJ databases">
        <title>Genome evolution of the luminous symbionts of deep sea anglerfish.</title>
        <authorList>
            <person name="Hendry T.A."/>
        </authorList>
    </citation>
    <scope>NUCLEOTIDE SEQUENCE [LARGE SCALE GENOMIC DNA]</scope>
</reference>
<evidence type="ECO:0000313" key="1">
    <source>
        <dbReference type="EMBL" id="PCS22544.1"/>
    </source>
</evidence>
<organism evidence="1 2">
    <name type="scientific">Candidatus Enterovibrio escicola</name>
    <dbReference type="NCBI Taxonomy" id="1927127"/>
    <lineage>
        <taxon>Bacteria</taxon>
        <taxon>Pseudomonadati</taxon>
        <taxon>Pseudomonadota</taxon>
        <taxon>Gammaproteobacteria</taxon>
        <taxon>Vibrionales</taxon>
        <taxon>Vibrionaceae</taxon>
        <taxon>Enterovibrio</taxon>
    </lineage>
</organism>
<dbReference type="AlphaFoldDB" id="A0A2A5T319"/>
<accession>A0A2A5T319</accession>
<proteinExistence type="predicted"/>
<comment type="caution">
    <text evidence="1">The sequence shown here is derived from an EMBL/GenBank/DDBJ whole genome shotgun (WGS) entry which is preliminary data.</text>
</comment>